<dbReference type="InterPro" id="IPR058245">
    <property type="entry name" value="NreC/VraR/RcsB-like_REC"/>
</dbReference>
<name>A0ABV9CJ54_9ACTN</name>
<dbReference type="InterPro" id="IPR000792">
    <property type="entry name" value="Tscrpt_reg_LuxR_C"/>
</dbReference>
<dbReference type="PANTHER" id="PTHR43214">
    <property type="entry name" value="TWO-COMPONENT RESPONSE REGULATOR"/>
    <property type="match status" value="1"/>
</dbReference>
<reference evidence="9" key="1">
    <citation type="journal article" date="2019" name="Int. J. Syst. Evol. Microbiol.">
        <title>The Global Catalogue of Microorganisms (GCM) 10K type strain sequencing project: providing services to taxonomists for standard genome sequencing and annotation.</title>
        <authorList>
            <consortium name="The Broad Institute Genomics Platform"/>
            <consortium name="The Broad Institute Genome Sequencing Center for Infectious Disease"/>
            <person name="Wu L."/>
            <person name="Ma J."/>
        </authorList>
    </citation>
    <scope>NUCLEOTIDE SEQUENCE [LARGE SCALE GENOMIC DNA]</scope>
    <source>
        <strain evidence="9">CGMCC 4.7132</strain>
    </source>
</reference>
<evidence type="ECO:0000313" key="9">
    <source>
        <dbReference type="Proteomes" id="UP001596004"/>
    </source>
</evidence>
<evidence type="ECO:0000256" key="5">
    <source>
        <dbReference type="PROSITE-ProRule" id="PRU00169"/>
    </source>
</evidence>
<gene>
    <name evidence="8" type="ORF">ACFO60_19800</name>
</gene>
<keyword evidence="9" id="KW-1185">Reference proteome</keyword>
<evidence type="ECO:0000259" key="6">
    <source>
        <dbReference type="PROSITE" id="PS50043"/>
    </source>
</evidence>
<evidence type="ECO:0000256" key="2">
    <source>
        <dbReference type="ARBA" id="ARBA00023015"/>
    </source>
</evidence>
<keyword evidence="1 5" id="KW-0597">Phosphoprotein</keyword>
<dbReference type="SMART" id="SM00448">
    <property type="entry name" value="REC"/>
    <property type="match status" value="1"/>
</dbReference>
<feature type="domain" description="HTH luxR-type" evidence="6">
    <location>
        <begin position="149"/>
        <end position="214"/>
    </location>
</feature>
<dbReference type="Pfam" id="PF00072">
    <property type="entry name" value="Response_reg"/>
    <property type="match status" value="1"/>
</dbReference>
<dbReference type="InterPro" id="IPR016032">
    <property type="entry name" value="Sig_transdc_resp-reg_C-effctor"/>
</dbReference>
<dbReference type="RefSeq" id="WP_380842013.1">
    <property type="nucleotide sequence ID" value="NZ_JBHSFP010000013.1"/>
</dbReference>
<evidence type="ECO:0000256" key="1">
    <source>
        <dbReference type="ARBA" id="ARBA00022553"/>
    </source>
</evidence>
<dbReference type="InterPro" id="IPR039420">
    <property type="entry name" value="WalR-like"/>
</dbReference>
<protein>
    <submittedName>
        <fullName evidence="8">Response regulator</fullName>
    </submittedName>
</protein>
<dbReference type="PROSITE" id="PS50043">
    <property type="entry name" value="HTH_LUXR_2"/>
    <property type="match status" value="1"/>
</dbReference>
<dbReference type="InterPro" id="IPR011006">
    <property type="entry name" value="CheY-like_superfamily"/>
</dbReference>
<evidence type="ECO:0000256" key="4">
    <source>
        <dbReference type="ARBA" id="ARBA00023163"/>
    </source>
</evidence>
<keyword evidence="4" id="KW-0804">Transcription</keyword>
<keyword evidence="2" id="KW-0805">Transcription regulation</keyword>
<sequence>MTVHVFLVDDHPTFRDGLRVALESDPAMKVVGETSSGEAAIEAVPAAIPGVDVVLMDVRLAGCSGIEATRLITALPGAPHVLMVSAAGDDDDVVVGALRAGARGFIDKATSRRDLLHSVDLAANGCAVFSPRVASRLGAYFSAMRQVPDRVAFPDLTEREREILDLMARGWDNRSISRQLLLADKTIRNHITHIFMKLDVADRTAAAMRARNAGLGLDPA</sequence>
<dbReference type="Proteomes" id="UP001596004">
    <property type="component" value="Unassembled WGS sequence"/>
</dbReference>
<dbReference type="Gene3D" id="3.40.50.2300">
    <property type="match status" value="1"/>
</dbReference>
<dbReference type="SMART" id="SM00421">
    <property type="entry name" value="HTH_LUXR"/>
    <property type="match status" value="1"/>
</dbReference>
<dbReference type="InterPro" id="IPR001789">
    <property type="entry name" value="Sig_transdc_resp-reg_receiver"/>
</dbReference>
<evidence type="ECO:0000256" key="3">
    <source>
        <dbReference type="ARBA" id="ARBA00023125"/>
    </source>
</evidence>
<dbReference type="PRINTS" id="PR00038">
    <property type="entry name" value="HTHLUXR"/>
</dbReference>
<dbReference type="SUPFAM" id="SSF52172">
    <property type="entry name" value="CheY-like"/>
    <property type="match status" value="1"/>
</dbReference>
<keyword evidence="3" id="KW-0238">DNA-binding</keyword>
<proteinExistence type="predicted"/>
<dbReference type="Pfam" id="PF00196">
    <property type="entry name" value="GerE"/>
    <property type="match status" value="1"/>
</dbReference>
<dbReference type="EMBL" id="JBHSFP010000013">
    <property type="protein sequence ID" value="MFC4533028.1"/>
    <property type="molecule type" value="Genomic_DNA"/>
</dbReference>
<organism evidence="8 9">
    <name type="scientific">Sphaerisporangium dianthi</name>
    <dbReference type="NCBI Taxonomy" id="1436120"/>
    <lineage>
        <taxon>Bacteria</taxon>
        <taxon>Bacillati</taxon>
        <taxon>Actinomycetota</taxon>
        <taxon>Actinomycetes</taxon>
        <taxon>Streptosporangiales</taxon>
        <taxon>Streptosporangiaceae</taxon>
        <taxon>Sphaerisporangium</taxon>
    </lineage>
</organism>
<dbReference type="PANTHER" id="PTHR43214:SF24">
    <property type="entry name" value="TRANSCRIPTIONAL REGULATORY PROTEIN NARL-RELATED"/>
    <property type="match status" value="1"/>
</dbReference>
<feature type="modified residue" description="4-aspartylphosphate" evidence="5">
    <location>
        <position position="57"/>
    </location>
</feature>
<dbReference type="CDD" id="cd06170">
    <property type="entry name" value="LuxR_C_like"/>
    <property type="match status" value="1"/>
</dbReference>
<evidence type="ECO:0000259" key="7">
    <source>
        <dbReference type="PROSITE" id="PS50110"/>
    </source>
</evidence>
<dbReference type="PROSITE" id="PS50110">
    <property type="entry name" value="RESPONSE_REGULATORY"/>
    <property type="match status" value="1"/>
</dbReference>
<feature type="domain" description="Response regulatory" evidence="7">
    <location>
        <begin position="4"/>
        <end position="123"/>
    </location>
</feature>
<accession>A0ABV9CJ54</accession>
<comment type="caution">
    <text evidence="8">The sequence shown here is derived from an EMBL/GenBank/DDBJ whole genome shotgun (WGS) entry which is preliminary data.</text>
</comment>
<dbReference type="SUPFAM" id="SSF46894">
    <property type="entry name" value="C-terminal effector domain of the bipartite response regulators"/>
    <property type="match status" value="1"/>
</dbReference>
<dbReference type="CDD" id="cd17535">
    <property type="entry name" value="REC_NarL-like"/>
    <property type="match status" value="1"/>
</dbReference>
<evidence type="ECO:0000313" key="8">
    <source>
        <dbReference type="EMBL" id="MFC4533028.1"/>
    </source>
</evidence>
<dbReference type="PROSITE" id="PS00622">
    <property type="entry name" value="HTH_LUXR_1"/>
    <property type="match status" value="1"/>
</dbReference>